<evidence type="ECO:0000256" key="5">
    <source>
        <dbReference type="ARBA" id="ARBA00022840"/>
    </source>
</evidence>
<dbReference type="GO" id="GO:0016301">
    <property type="term" value="F:kinase activity"/>
    <property type="evidence" value="ECO:0007669"/>
    <property type="project" value="UniProtKB-KW"/>
</dbReference>
<dbReference type="PANTHER" id="PTHR43085:SF49">
    <property type="entry name" value="5-DEHYDRO-2-DEOXYGLUCONOKINASE"/>
    <property type="match status" value="1"/>
</dbReference>
<dbReference type="Proteomes" id="UP000199352">
    <property type="component" value="Unassembled WGS sequence"/>
</dbReference>
<dbReference type="NCBIfam" id="TIGR04382">
    <property type="entry name" value="myo_inos_iolC_N"/>
    <property type="match status" value="1"/>
</dbReference>
<keyword evidence="4 7" id="KW-0418">Kinase</keyword>
<evidence type="ECO:0000256" key="2">
    <source>
        <dbReference type="ARBA" id="ARBA00022679"/>
    </source>
</evidence>
<organism evidence="7 8">
    <name type="scientific">Lentzea xinjiangensis</name>
    <dbReference type="NCBI Taxonomy" id="402600"/>
    <lineage>
        <taxon>Bacteria</taxon>
        <taxon>Bacillati</taxon>
        <taxon>Actinomycetota</taxon>
        <taxon>Actinomycetes</taxon>
        <taxon>Pseudonocardiales</taxon>
        <taxon>Pseudonocardiaceae</taxon>
        <taxon>Lentzea</taxon>
    </lineage>
</organism>
<keyword evidence="3" id="KW-0547">Nucleotide-binding</keyword>
<evidence type="ECO:0000259" key="6">
    <source>
        <dbReference type="Pfam" id="PF00294"/>
    </source>
</evidence>
<dbReference type="InterPro" id="IPR030830">
    <property type="entry name" value="Myo_inos_IolC"/>
</dbReference>
<evidence type="ECO:0000256" key="1">
    <source>
        <dbReference type="ARBA" id="ARBA00010688"/>
    </source>
</evidence>
<evidence type="ECO:0000313" key="7">
    <source>
        <dbReference type="EMBL" id="SEP78839.1"/>
    </source>
</evidence>
<dbReference type="RefSeq" id="WP_089948686.1">
    <property type="nucleotide sequence ID" value="NZ_FOFR01000001.1"/>
</dbReference>
<evidence type="ECO:0000313" key="8">
    <source>
        <dbReference type="Proteomes" id="UP000199352"/>
    </source>
</evidence>
<name>A0A1H9AQA8_9PSEU</name>
<keyword evidence="2" id="KW-0808">Transferase</keyword>
<accession>A0A1H9AQA8</accession>
<dbReference type="Gene3D" id="2.20.150.10">
    <property type="entry name" value="putative 5-dehydro-2- deoxygluconokinase"/>
    <property type="match status" value="1"/>
</dbReference>
<dbReference type="SUPFAM" id="SSF53613">
    <property type="entry name" value="Ribokinase-like"/>
    <property type="match status" value="1"/>
</dbReference>
<dbReference type="STRING" id="402600.SAMN05216188_101489"/>
<dbReference type="InterPro" id="IPR050306">
    <property type="entry name" value="PfkB_Carbo_kinase"/>
</dbReference>
<gene>
    <name evidence="7" type="ORF">SAMN05216188_101489</name>
</gene>
<sequence length="310" mass="32671">MTSLEVLTVGRVGVDLYPEQSGVPLARVSTFAKSLGGTATNVAVAAARLGRRAGVLTKVGPDGFGAYVREALEGFGVSSAHVGTSPDLLTPVVFCELNPPADPPLLFYRLPIAPDLTLNEDDVPWALVRDVPLLWVTGTGVSAEPARETQRMMLASRGRRSHTVLDLDYRPMFWPDVGTARTEIGWMLDHVTVAVGNRAEVEVAVGTSDPDEAASRLLDRGISLALVKKGAEGVLVATPDGRWTVEPNPVEVVCGLGAGDAFGGSVVHGLLSGWDPVRIARHANAAGAIVASRLACADAMPNQEEIEELL</sequence>
<dbReference type="OrthoDB" id="9792663at2"/>
<dbReference type="InterPro" id="IPR023314">
    <property type="entry name" value="Myo_inos_IolC-like_sf"/>
</dbReference>
<dbReference type="Gene3D" id="3.40.1190.20">
    <property type="match status" value="1"/>
</dbReference>
<dbReference type="PANTHER" id="PTHR43085">
    <property type="entry name" value="HEXOKINASE FAMILY MEMBER"/>
    <property type="match status" value="1"/>
</dbReference>
<keyword evidence="8" id="KW-1185">Reference proteome</keyword>
<feature type="domain" description="Carbohydrate kinase PfkB" evidence="6">
    <location>
        <begin position="5"/>
        <end position="301"/>
    </location>
</feature>
<keyword evidence="5" id="KW-0067">ATP-binding</keyword>
<dbReference type="GO" id="GO:0005524">
    <property type="term" value="F:ATP binding"/>
    <property type="evidence" value="ECO:0007669"/>
    <property type="project" value="UniProtKB-KW"/>
</dbReference>
<evidence type="ECO:0000256" key="4">
    <source>
        <dbReference type="ARBA" id="ARBA00022777"/>
    </source>
</evidence>
<comment type="similarity">
    <text evidence="1">Belongs to the carbohydrate kinase PfkB family.</text>
</comment>
<dbReference type="EMBL" id="FOFR01000001">
    <property type="protein sequence ID" value="SEP78839.1"/>
    <property type="molecule type" value="Genomic_DNA"/>
</dbReference>
<proteinExistence type="inferred from homology"/>
<reference evidence="8" key="1">
    <citation type="submission" date="2016-10" db="EMBL/GenBank/DDBJ databases">
        <authorList>
            <person name="Varghese N."/>
            <person name="Submissions S."/>
        </authorList>
    </citation>
    <scope>NUCLEOTIDE SEQUENCE [LARGE SCALE GENOMIC DNA]</scope>
    <source>
        <strain evidence="8">CGMCC 4.3525</strain>
    </source>
</reference>
<dbReference type="InterPro" id="IPR011611">
    <property type="entry name" value="PfkB_dom"/>
</dbReference>
<dbReference type="Pfam" id="PF00294">
    <property type="entry name" value="PfkB"/>
    <property type="match status" value="1"/>
</dbReference>
<evidence type="ECO:0000256" key="3">
    <source>
        <dbReference type="ARBA" id="ARBA00022741"/>
    </source>
</evidence>
<dbReference type="CDD" id="cd01166">
    <property type="entry name" value="KdgK"/>
    <property type="match status" value="1"/>
</dbReference>
<protein>
    <submittedName>
        <fullName evidence="7">5-dehydro-2-deoxygluconokinase</fullName>
    </submittedName>
</protein>
<dbReference type="InterPro" id="IPR029056">
    <property type="entry name" value="Ribokinase-like"/>
</dbReference>
<dbReference type="AlphaFoldDB" id="A0A1H9AQA8"/>